<keyword evidence="10" id="KW-0732">Signal</keyword>
<dbReference type="SUPFAM" id="SSF52047">
    <property type="entry name" value="RNI-like"/>
    <property type="match status" value="1"/>
</dbReference>
<dbReference type="PRINTS" id="PR00019">
    <property type="entry name" value="LEURICHRPT"/>
</dbReference>
<dbReference type="Gramene" id="PRQ31894">
    <property type="protein sequence ID" value="PRQ31894"/>
    <property type="gene ID" value="RchiOBHm_Chr5g0040441"/>
</dbReference>
<comment type="caution">
    <text evidence="24">The sequence shown here is derived from an EMBL/GenBank/DDBJ whole genome shotgun (WGS) entry which is preliminary data.</text>
</comment>
<evidence type="ECO:0000256" key="15">
    <source>
        <dbReference type="ARBA" id="ARBA00023136"/>
    </source>
</evidence>
<keyword evidence="17" id="KW-0325">Glycoprotein</keyword>
<dbReference type="OMA" id="TICHIRK"/>
<keyword evidence="9" id="KW-0789">Thiol protease inhibitor</keyword>
<feature type="compositionally biased region" description="Basic and acidic residues" evidence="21">
    <location>
        <begin position="1141"/>
        <end position="1154"/>
    </location>
</feature>
<keyword evidence="5" id="KW-0433">Leucine-rich repeat</keyword>
<evidence type="ECO:0000256" key="16">
    <source>
        <dbReference type="ARBA" id="ARBA00023170"/>
    </source>
</evidence>
<dbReference type="FunFam" id="3.80.10.10:FF:000383">
    <property type="entry name" value="Leucine-rich repeat receptor protein kinase EMS1"/>
    <property type="match status" value="1"/>
</dbReference>
<dbReference type="FunFam" id="3.80.10.10:FF:000129">
    <property type="entry name" value="Leucine-rich repeat receptor-like kinase"/>
    <property type="match status" value="1"/>
</dbReference>
<dbReference type="Proteomes" id="UP000238479">
    <property type="component" value="Chromosome 5"/>
</dbReference>
<proteinExistence type="predicted"/>
<evidence type="ECO:0000256" key="10">
    <source>
        <dbReference type="ARBA" id="ARBA00022729"/>
    </source>
</evidence>
<dbReference type="FunFam" id="1.10.510.10:FF:000769">
    <property type="entry name" value="Uncharacterized protein"/>
    <property type="match status" value="1"/>
</dbReference>
<evidence type="ECO:0000256" key="9">
    <source>
        <dbReference type="ARBA" id="ARBA00022704"/>
    </source>
</evidence>
<dbReference type="SMART" id="SM00220">
    <property type="entry name" value="S_TKc"/>
    <property type="match status" value="1"/>
</dbReference>
<evidence type="ECO:0000256" key="6">
    <source>
        <dbReference type="ARBA" id="ARBA00022679"/>
    </source>
</evidence>
<dbReference type="CDD" id="cd00042">
    <property type="entry name" value="CY"/>
    <property type="match status" value="1"/>
</dbReference>
<dbReference type="InterPro" id="IPR051824">
    <property type="entry name" value="LRR_Rcpt-Like_S/T_Kinase"/>
</dbReference>
<dbReference type="EC" id="2.7.11.1" evidence="2"/>
<evidence type="ECO:0000256" key="2">
    <source>
        <dbReference type="ARBA" id="ARBA00012513"/>
    </source>
</evidence>
<keyword evidence="15 22" id="KW-0472">Membrane</keyword>
<dbReference type="OrthoDB" id="10261027at2759"/>
<dbReference type="PANTHER" id="PTHR48006">
    <property type="entry name" value="LEUCINE-RICH REPEAT-CONTAINING PROTEIN DDB_G0281931-RELATED"/>
    <property type="match status" value="1"/>
</dbReference>
<dbReference type="Pfam" id="PF13855">
    <property type="entry name" value="LRR_8"/>
    <property type="match status" value="1"/>
</dbReference>
<keyword evidence="16" id="KW-0675">Receptor</keyword>
<evidence type="ECO:0000256" key="21">
    <source>
        <dbReference type="SAM" id="MobiDB-lite"/>
    </source>
</evidence>
<dbReference type="Gene3D" id="2.60.120.430">
    <property type="entry name" value="Galactose-binding lectin"/>
    <property type="match status" value="1"/>
</dbReference>
<dbReference type="InterPro" id="IPR011009">
    <property type="entry name" value="Kinase-like_dom_sf"/>
</dbReference>
<feature type="binding site" evidence="20">
    <location>
        <position position="780"/>
    </location>
    <ligand>
        <name>ATP</name>
        <dbReference type="ChEBI" id="CHEBI:30616"/>
    </ligand>
</feature>
<dbReference type="InterPro" id="IPR000719">
    <property type="entry name" value="Prot_kinase_dom"/>
</dbReference>
<keyword evidence="25" id="KW-1185">Reference proteome</keyword>
<comment type="catalytic activity">
    <reaction evidence="18">
        <text>L-threonyl-[protein] + ATP = O-phospho-L-threonyl-[protein] + ADP + H(+)</text>
        <dbReference type="Rhea" id="RHEA:46608"/>
        <dbReference type="Rhea" id="RHEA-COMP:11060"/>
        <dbReference type="Rhea" id="RHEA-COMP:11605"/>
        <dbReference type="ChEBI" id="CHEBI:15378"/>
        <dbReference type="ChEBI" id="CHEBI:30013"/>
        <dbReference type="ChEBI" id="CHEBI:30616"/>
        <dbReference type="ChEBI" id="CHEBI:61977"/>
        <dbReference type="ChEBI" id="CHEBI:456216"/>
        <dbReference type="EC" id="2.7.11.1"/>
    </reaction>
</comment>
<dbReference type="InterPro" id="IPR032675">
    <property type="entry name" value="LRR_dom_sf"/>
</dbReference>
<feature type="compositionally biased region" description="Polar residues" evidence="21">
    <location>
        <begin position="1129"/>
        <end position="1138"/>
    </location>
</feature>
<dbReference type="Pfam" id="PF00560">
    <property type="entry name" value="LRR_1"/>
    <property type="match status" value="6"/>
</dbReference>
<dbReference type="SMART" id="SM00043">
    <property type="entry name" value="CY"/>
    <property type="match status" value="1"/>
</dbReference>
<sequence length="1154" mass="127787">MGTEASARLVSKFIILCLIFTLWQLGSEFKNRSIAQTLPDEEVRAFKQVAKKLGLNLGYPGVFLDGSFCNQSLFLGIGCNCTFQNDTICHIRKIELSASGLTGVIPDELANLTHLESLDLSMNQLTGSIPASLGNLSWLNDLDISNNQLIGSIPESLGNIKFQAHYSNKKVDMIRGYFNLDLSSNYLSGSIPVTLGKLAVPSAADSGSPLQLSLDLSNNQLTGPIPESLGNLTFGTIYIYLYDNFLSGSIPASLGALSHLWTLDLHNNGIFGTLPQTLGNLSYLERFTVGSNSITGTLPESFASLQSLTTFSVAGNYLSGPLPDFIANWTEIEELYLNGNNFHGRIPAGIFNISYLQILAISDVAADSNFQFPPSTHVTTSFIHRILILRNCSITGQIPSYIGNMSSLSNLDLSFNNLTGRIPDALKNLNLSYISFSNNMLSGEIPDWIQNANWSKIDLSYNNFSKPTFEKSSKLDWNLFSCCCNCSTCLPNTTDPTTEKYCPRPNYHSLFINCGGGEPIKVDGNVYDQDNDTSQFYLSPKGNWARSSAGSTVDAFNSSEFLKSMKCGLSSEATLYKSARSSPVSLKYYGFCLRKGKYRVILHFAEIVCEDMRYKSTDKRIFDVYIQGERKLKDFNIIEKAGGPNLVHEENFTAVNVNDGVLQIHFYSAGKGTLQGPLISAISVTPEYKLHNQLSPLHIALIAVASIIAFVLLLLLFAWMMGWLGTDHLQEIDIGLEKPVTLKQLKVATGNFSKRNEIGQGGFGTVYKAELQGKIVAVKKLSSHSEERINQLKNEFYALKSMSQENLVQLLDVYNAKGLHLLIYEYMQNKSLAHALFDSKSKLKLDWEARFNICLGIARGLAYLHEHPRLKTVHRDIKSANILLDGNLKAKISDFGLASLYTEDDQFKFVKVEVTEGYMAPEYVRGVVTSKADVYSFGVVILETVSGRKNAGHKRDSQETEFLLDTACDLQRKGKLVDLVDKTLSNKYDAKQAIIILNLAVKCINISPTLRPTMSEVVSVLVGDKKIEEICSSDQIEDINDPHVKEIAEFAVSEYNKKSGKKLELQSVVKGETRVVPGENYRLVITVKDNSAVAKYEGVVYERIWEHTRELLSFDSHIAQVDSSVSMEVTSRASTPSNLIKGEDEREHISESTP</sequence>
<dbReference type="EMBL" id="PDCK01000043">
    <property type="protein sequence ID" value="PRQ31894.1"/>
    <property type="molecule type" value="Genomic_DNA"/>
</dbReference>
<dbReference type="InterPro" id="IPR000010">
    <property type="entry name" value="Cystatin_dom"/>
</dbReference>
<dbReference type="AlphaFoldDB" id="A0A2P6QCK4"/>
<keyword evidence="7" id="KW-0646">Protease inhibitor</keyword>
<dbReference type="GO" id="GO:0004869">
    <property type="term" value="F:cysteine-type endopeptidase inhibitor activity"/>
    <property type="evidence" value="ECO:0007669"/>
    <property type="project" value="UniProtKB-KW"/>
</dbReference>
<dbReference type="PROSITE" id="PS00107">
    <property type="entry name" value="PROTEIN_KINASE_ATP"/>
    <property type="match status" value="1"/>
</dbReference>
<evidence type="ECO:0000256" key="20">
    <source>
        <dbReference type="PROSITE-ProRule" id="PRU10141"/>
    </source>
</evidence>
<dbReference type="InterPro" id="IPR021720">
    <property type="entry name" value="Malectin_dom"/>
</dbReference>
<evidence type="ECO:0000256" key="3">
    <source>
        <dbReference type="ARBA" id="ARBA00022527"/>
    </source>
</evidence>
<evidence type="ECO:0000313" key="24">
    <source>
        <dbReference type="EMBL" id="PRQ31894.1"/>
    </source>
</evidence>
<keyword evidence="12 20" id="KW-0547">Nucleotide-binding</keyword>
<evidence type="ECO:0000256" key="17">
    <source>
        <dbReference type="ARBA" id="ARBA00023180"/>
    </source>
</evidence>
<reference evidence="24 25" key="1">
    <citation type="journal article" date="2018" name="Nat. Genet.">
        <title>The Rosa genome provides new insights in the design of modern roses.</title>
        <authorList>
            <person name="Bendahmane M."/>
        </authorList>
    </citation>
    <scope>NUCLEOTIDE SEQUENCE [LARGE SCALE GENOMIC DNA]</scope>
    <source>
        <strain evidence="25">cv. Old Blush</strain>
    </source>
</reference>
<evidence type="ECO:0000256" key="8">
    <source>
        <dbReference type="ARBA" id="ARBA00022692"/>
    </source>
</evidence>
<evidence type="ECO:0000256" key="1">
    <source>
        <dbReference type="ARBA" id="ARBA00004479"/>
    </source>
</evidence>
<feature type="region of interest" description="Disordered" evidence="21">
    <location>
        <begin position="1129"/>
        <end position="1154"/>
    </location>
</feature>
<feature type="transmembrane region" description="Helical" evidence="22">
    <location>
        <begin position="699"/>
        <end position="724"/>
    </location>
</feature>
<evidence type="ECO:0000256" key="22">
    <source>
        <dbReference type="SAM" id="Phobius"/>
    </source>
</evidence>
<feature type="transmembrane region" description="Helical" evidence="22">
    <location>
        <begin position="6"/>
        <end position="25"/>
    </location>
</feature>
<dbReference type="GO" id="GO:0004674">
    <property type="term" value="F:protein serine/threonine kinase activity"/>
    <property type="evidence" value="ECO:0007669"/>
    <property type="project" value="UniProtKB-KW"/>
</dbReference>
<evidence type="ECO:0000256" key="5">
    <source>
        <dbReference type="ARBA" id="ARBA00022614"/>
    </source>
</evidence>
<dbReference type="GO" id="GO:0005524">
    <property type="term" value="F:ATP binding"/>
    <property type="evidence" value="ECO:0007669"/>
    <property type="project" value="UniProtKB-UniRule"/>
</dbReference>
<keyword evidence="11" id="KW-0677">Repeat</keyword>
<keyword evidence="6 24" id="KW-0808">Transferase</keyword>
<dbReference type="Gene3D" id="3.80.10.10">
    <property type="entry name" value="Ribonuclease Inhibitor"/>
    <property type="match status" value="2"/>
</dbReference>
<dbReference type="Gene3D" id="3.30.200.20">
    <property type="entry name" value="Phosphorylase Kinase, domain 1"/>
    <property type="match status" value="1"/>
</dbReference>
<dbReference type="InterPro" id="IPR003591">
    <property type="entry name" value="Leu-rich_rpt_typical-subtyp"/>
</dbReference>
<evidence type="ECO:0000256" key="11">
    <source>
        <dbReference type="ARBA" id="ARBA00022737"/>
    </source>
</evidence>
<dbReference type="Pfam" id="PF16845">
    <property type="entry name" value="SQAPI"/>
    <property type="match status" value="1"/>
</dbReference>
<dbReference type="SUPFAM" id="SSF56112">
    <property type="entry name" value="Protein kinase-like (PK-like)"/>
    <property type="match status" value="1"/>
</dbReference>
<keyword evidence="14 22" id="KW-1133">Transmembrane helix</keyword>
<evidence type="ECO:0000256" key="18">
    <source>
        <dbReference type="ARBA" id="ARBA00047899"/>
    </source>
</evidence>
<evidence type="ECO:0000256" key="4">
    <source>
        <dbReference type="ARBA" id="ARBA00022553"/>
    </source>
</evidence>
<dbReference type="GO" id="GO:0016020">
    <property type="term" value="C:membrane"/>
    <property type="evidence" value="ECO:0007669"/>
    <property type="project" value="UniProtKB-SubCell"/>
</dbReference>
<comment type="catalytic activity">
    <reaction evidence="19">
        <text>L-seryl-[protein] + ATP = O-phospho-L-seryl-[protein] + ADP + H(+)</text>
        <dbReference type="Rhea" id="RHEA:17989"/>
        <dbReference type="Rhea" id="RHEA-COMP:9863"/>
        <dbReference type="Rhea" id="RHEA-COMP:11604"/>
        <dbReference type="ChEBI" id="CHEBI:15378"/>
        <dbReference type="ChEBI" id="CHEBI:29999"/>
        <dbReference type="ChEBI" id="CHEBI:30616"/>
        <dbReference type="ChEBI" id="CHEBI:83421"/>
        <dbReference type="ChEBI" id="CHEBI:456216"/>
        <dbReference type="EC" id="2.7.11.1"/>
    </reaction>
</comment>
<dbReference type="InterPro" id="IPR046350">
    <property type="entry name" value="Cystatin_sf"/>
</dbReference>
<dbReference type="PROSITE" id="PS50011">
    <property type="entry name" value="PROTEIN_KINASE_DOM"/>
    <property type="match status" value="1"/>
</dbReference>
<keyword evidence="3" id="KW-0418">Kinase</keyword>
<name>A0A2P6QCK4_ROSCH</name>
<evidence type="ECO:0000256" key="12">
    <source>
        <dbReference type="ARBA" id="ARBA00022741"/>
    </source>
</evidence>
<evidence type="ECO:0000256" key="13">
    <source>
        <dbReference type="ARBA" id="ARBA00022840"/>
    </source>
</evidence>
<dbReference type="Gene3D" id="1.10.510.10">
    <property type="entry name" value="Transferase(Phosphotransferase) domain 1"/>
    <property type="match status" value="1"/>
</dbReference>
<dbReference type="Pfam" id="PF00069">
    <property type="entry name" value="Pkinase"/>
    <property type="match status" value="1"/>
</dbReference>
<dbReference type="SUPFAM" id="SSF54403">
    <property type="entry name" value="Cystatin/monellin"/>
    <property type="match status" value="1"/>
</dbReference>
<dbReference type="Gene3D" id="3.10.450.10">
    <property type="match status" value="1"/>
</dbReference>
<evidence type="ECO:0000256" key="7">
    <source>
        <dbReference type="ARBA" id="ARBA00022690"/>
    </source>
</evidence>
<dbReference type="PANTHER" id="PTHR48006:SF48">
    <property type="entry name" value="PROTEIN KINASE DOMAIN-CONTAINING PROTEIN"/>
    <property type="match status" value="1"/>
</dbReference>
<keyword evidence="3" id="KW-0723">Serine/threonine-protein kinase</keyword>
<gene>
    <name evidence="24" type="ORF">RchiOBHm_Chr5g0040441</name>
</gene>
<comment type="subcellular location">
    <subcellularLocation>
        <location evidence="1">Membrane</location>
        <topology evidence="1">Single-pass type I membrane protein</topology>
    </subcellularLocation>
</comment>
<accession>A0A2P6QCK4</accession>
<dbReference type="InterPro" id="IPR001611">
    <property type="entry name" value="Leu-rich_rpt"/>
</dbReference>
<evidence type="ECO:0000256" key="14">
    <source>
        <dbReference type="ARBA" id="ARBA00022989"/>
    </source>
</evidence>
<protein>
    <recommendedName>
        <fullName evidence="2">non-specific serine/threonine protein kinase</fullName>
        <ecNumber evidence="2">2.7.11.1</ecNumber>
    </recommendedName>
</protein>
<evidence type="ECO:0000256" key="19">
    <source>
        <dbReference type="ARBA" id="ARBA00048679"/>
    </source>
</evidence>
<evidence type="ECO:0000313" key="25">
    <source>
        <dbReference type="Proteomes" id="UP000238479"/>
    </source>
</evidence>
<keyword evidence="4" id="KW-0597">Phosphoprotein</keyword>
<organism evidence="24 25">
    <name type="scientific">Rosa chinensis</name>
    <name type="common">China rose</name>
    <dbReference type="NCBI Taxonomy" id="74649"/>
    <lineage>
        <taxon>Eukaryota</taxon>
        <taxon>Viridiplantae</taxon>
        <taxon>Streptophyta</taxon>
        <taxon>Embryophyta</taxon>
        <taxon>Tracheophyta</taxon>
        <taxon>Spermatophyta</taxon>
        <taxon>Magnoliopsida</taxon>
        <taxon>eudicotyledons</taxon>
        <taxon>Gunneridae</taxon>
        <taxon>Pentapetalae</taxon>
        <taxon>rosids</taxon>
        <taxon>fabids</taxon>
        <taxon>Rosales</taxon>
        <taxon>Rosaceae</taxon>
        <taxon>Rosoideae</taxon>
        <taxon>Rosoideae incertae sedis</taxon>
        <taxon>Rosa</taxon>
    </lineage>
</organism>
<keyword evidence="13 20" id="KW-0067">ATP-binding</keyword>
<keyword evidence="8 22" id="KW-0812">Transmembrane</keyword>
<dbReference type="Pfam" id="PF11721">
    <property type="entry name" value="Malectin"/>
    <property type="match status" value="1"/>
</dbReference>
<dbReference type="InterPro" id="IPR017441">
    <property type="entry name" value="Protein_kinase_ATP_BS"/>
</dbReference>
<dbReference type="SMART" id="SM00369">
    <property type="entry name" value="LRR_TYP"/>
    <property type="match status" value="3"/>
</dbReference>
<evidence type="ECO:0000259" key="23">
    <source>
        <dbReference type="PROSITE" id="PS50011"/>
    </source>
</evidence>
<feature type="domain" description="Protein kinase" evidence="23">
    <location>
        <begin position="752"/>
        <end position="1027"/>
    </location>
</feature>